<dbReference type="InterPro" id="IPR037523">
    <property type="entry name" value="VOC_core"/>
</dbReference>
<proteinExistence type="inferred from homology"/>
<dbReference type="InterPro" id="IPR017515">
    <property type="entry name" value="MeMalonyl-CoA_epimerase"/>
</dbReference>
<name>A0A3R6AW30_9BACT</name>
<organism evidence="4 5">
    <name type="scientific">Geovibrio thiophilus</name>
    <dbReference type="NCBI Taxonomy" id="139438"/>
    <lineage>
        <taxon>Bacteria</taxon>
        <taxon>Pseudomonadati</taxon>
        <taxon>Deferribacterota</taxon>
        <taxon>Deferribacteres</taxon>
        <taxon>Deferribacterales</taxon>
        <taxon>Geovibrionaceae</taxon>
        <taxon>Geovibrio</taxon>
    </lineage>
</organism>
<dbReference type="InterPro" id="IPR051785">
    <property type="entry name" value="MMCE/EMCE_epimerase"/>
</dbReference>
<dbReference type="Proteomes" id="UP000287502">
    <property type="component" value="Chromosome"/>
</dbReference>
<gene>
    <name evidence="4" type="primary">mce</name>
    <name evidence="4" type="ORF">EP073_00110</name>
</gene>
<dbReference type="GO" id="GO:0046872">
    <property type="term" value="F:metal ion binding"/>
    <property type="evidence" value="ECO:0007669"/>
    <property type="project" value="UniProtKB-KW"/>
</dbReference>
<evidence type="ECO:0000313" key="5">
    <source>
        <dbReference type="Proteomes" id="UP000287502"/>
    </source>
</evidence>
<dbReference type="PANTHER" id="PTHR43048">
    <property type="entry name" value="METHYLMALONYL-COA EPIMERASE"/>
    <property type="match status" value="1"/>
</dbReference>
<keyword evidence="5" id="KW-1185">Reference proteome</keyword>
<comment type="similarity">
    <text evidence="1">Belongs to the methylmalonyl-CoA epimerase family.</text>
</comment>
<dbReference type="EC" id="5.1.99.1" evidence="4"/>
<evidence type="ECO:0000256" key="2">
    <source>
        <dbReference type="ARBA" id="ARBA00022723"/>
    </source>
</evidence>
<dbReference type="RefSeq" id="WP_128465149.1">
    <property type="nucleotide sequence ID" value="NZ_CP035108.1"/>
</dbReference>
<dbReference type="SUPFAM" id="SSF54593">
    <property type="entry name" value="Glyoxalase/Bleomycin resistance protein/Dihydroxybiphenyl dioxygenase"/>
    <property type="match status" value="1"/>
</dbReference>
<dbReference type="Gene3D" id="3.10.180.10">
    <property type="entry name" value="2,3-Dihydroxybiphenyl 1,2-Dioxygenase, domain 1"/>
    <property type="match status" value="1"/>
</dbReference>
<sequence>MLEKIDHIGIAVRNLDEALKFYGVMGAGADHFEEVPAQKVRVAFINVGGVNIELLEPTSEESPIAKYLEKKGEGIHHIAYRVPCIRTALDKLRAEGIKLIDEEPKPGAHGMQIAFVHPKSVNGVLTELSQAGDH</sequence>
<dbReference type="GO" id="GO:0046491">
    <property type="term" value="P:L-methylmalonyl-CoA metabolic process"/>
    <property type="evidence" value="ECO:0007669"/>
    <property type="project" value="TreeGrafter"/>
</dbReference>
<reference evidence="4 5" key="1">
    <citation type="submission" date="2019-01" db="EMBL/GenBank/DDBJ databases">
        <title>Geovibrio thiophilus DSM 11263, complete genome.</title>
        <authorList>
            <person name="Spring S."/>
            <person name="Bunk B."/>
            <person name="Sproer C."/>
        </authorList>
    </citation>
    <scope>NUCLEOTIDE SEQUENCE [LARGE SCALE GENOMIC DNA]</scope>
    <source>
        <strain evidence="4 5">DSM 11263</strain>
    </source>
</reference>
<keyword evidence="4" id="KW-0413">Isomerase</keyword>
<dbReference type="AlphaFoldDB" id="A0A3R6AW30"/>
<dbReference type="EMBL" id="CP035108">
    <property type="protein sequence ID" value="QAR31862.1"/>
    <property type="molecule type" value="Genomic_DNA"/>
</dbReference>
<evidence type="ECO:0000259" key="3">
    <source>
        <dbReference type="PROSITE" id="PS51819"/>
    </source>
</evidence>
<dbReference type="NCBIfam" id="TIGR03081">
    <property type="entry name" value="metmalonyl_epim"/>
    <property type="match status" value="1"/>
</dbReference>
<feature type="domain" description="VOC" evidence="3">
    <location>
        <begin position="4"/>
        <end position="131"/>
    </location>
</feature>
<dbReference type="GO" id="GO:0004493">
    <property type="term" value="F:methylmalonyl-CoA epimerase activity"/>
    <property type="evidence" value="ECO:0007669"/>
    <property type="project" value="UniProtKB-EC"/>
</dbReference>
<dbReference type="KEGG" id="gtl:EP073_00110"/>
<dbReference type="Pfam" id="PF13669">
    <property type="entry name" value="Glyoxalase_4"/>
    <property type="match status" value="1"/>
</dbReference>
<dbReference type="CDD" id="cd07249">
    <property type="entry name" value="MMCE"/>
    <property type="match status" value="1"/>
</dbReference>
<dbReference type="OrthoDB" id="332982at2"/>
<protein>
    <submittedName>
        <fullName evidence="4">Methylmalonyl-CoA epimerase</fullName>
        <ecNumber evidence="4">5.1.99.1</ecNumber>
    </submittedName>
</protein>
<dbReference type="PANTHER" id="PTHR43048:SF3">
    <property type="entry name" value="METHYLMALONYL-COA EPIMERASE, MITOCHONDRIAL"/>
    <property type="match status" value="1"/>
</dbReference>
<keyword evidence="2" id="KW-0479">Metal-binding</keyword>
<evidence type="ECO:0000256" key="1">
    <source>
        <dbReference type="ARBA" id="ARBA00009308"/>
    </source>
</evidence>
<evidence type="ECO:0000313" key="4">
    <source>
        <dbReference type="EMBL" id="QAR31862.1"/>
    </source>
</evidence>
<dbReference type="PROSITE" id="PS51819">
    <property type="entry name" value="VOC"/>
    <property type="match status" value="1"/>
</dbReference>
<dbReference type="InterPro" id="IPR029068">
    <property type="entry name" value="Glyas_Bleomycin-R_OHBP_Dase"/>
</dbReference>
<accession>A0A3R6AW30</accession>